<evidence type="ECO:0000256" key="1">
    <source>
        <dbReference type="SAM" id="MobiDB-lite"/>
    </source>
</evidence>
<dbReference type="GO" id="GO:0070126">
    <property type="term" value="P:mitochondrial translational termination"/>
    <property type="evidence" value="ECO:0007669"/>
    <property type="project" value="TreeGrafter"/>
</dbReference>
<gene>
    <name evidence="3" type="ORF">LELG_01744</name>
</gene>
<dbReference type="GeneID" id="5233882"/>
<dbReference type="STRING" id="379508.A5DWK8"/>
<protein>
    <recommendedName>
        <fullName evidence="2">Prokaryotic-type class I peptide chain release factors domain-containing protein</fullName>
    </recommendedName>
</protein>
<accession>A5DWK8</accession>
<evidence type="ECO:0000259" key="2">
    <source>
        <dbReference type="Pfam" id="PF00472"/>
    </source>
</evidence>
<dbReference type="Pfam" id="PF00472">
    <property type="entry name" value="RF-1"/>
    <property type="match status" value="1"/>
</dbReference>
<dbReference type="OrthoDB" id="270639at2759"/>
<organism evidence="3 4">
    <name type="scientific">Lodderomyces elongisporus (strain ATCC 11503 / CBS 2605 / JCM 1781 / NBRC 1676 / NRRL YB-4239)</name>
    <name type="common">Yeast</name>
    <name type="synonym">Saccharomyces elongisporus</name>
    <dbReference type="NCBI Taxonomy" id="379508"/>
    <lineage>
        <taxon>Eukaryota</taxon>
        <taxon>Fungi</taxon>
        <taxon>Dikarya</taxon>
        <taxon>Ascomycota</taxon>
        <taxon>Saccharomycotina</taxon>
        <taxon>Pichiomycetes</taxon>
        <taxon>Debaryomycetaceae</taxon>
        <taxon>Candida/Lodderomyces clade</taxon>
        <taxon>Lodderomyces</taxon>
    </lineage>
</organism>
<dbReference type="GO" id="GO:0005762">
    <property type="term" value="C:mitochondrial large ribosomal subunit"/>
    <property type="evidence" value="ECO:0007669"/>
    <property type="project" value="TreeGrafter"/>
</dbReference>
<dbReference type="Gene3D" id="3.30.160.20">
    <property type="match status" value="1"/>
</dbReference>
<sequence length="211" mass="24490">MNVGKIRYIFQIPLLHHHHPRNAFTILTRTHSSETTATAIGTGTQTTTNYSPEEVEKAKKWLEKLSTNTIPRHLFNISYSRSSGPGGQKVNKTSSKATISLEPGQWLDPSVFYWVPGPVQEQLQNGNIRYATKNKGMVIQCDTSRNREENLEECFERLVREIKSSVHFASEATEEDKEKWEQLEQDFKERKKYNKKKTSEKKQARSKKFDW</sequence>
<dbReference type="VEuPathDB" id="FungiDB:LELG_01744"/>
<evidence type="ECO:0000313" key="3">
    <source>
        <dbReference type="EMBL" id="EDK43566.1"/>
    </source>
</evidence>
<dbReference type="EMBL" id="CH981525">
    <property type="protein sequence ID" value="EDK43566.1"/>
    <property type="molecule type" value="Genomic_DNA"/>
</dbReference>
<dbReference type="AlphaFoldDB" id="A5DWK8"/>
<dbReference type="SUPFAM" id="SSF110916">
    <property type="entry name" value="Peptidyl-tRNA hydrolase domain-like"/>
    <property type="match status" value="1"/>
</dbReference>
<dbReference type="GO" id="GO:0016150">
    <property type="term" value="F:translation release factor activity, codon nonspecific"/>
    <property type="evidence" value="ECO:0007669"/>
    <property type="project" value="TreeGrafter"/>
</dbReference>
<dbReference type="InterPro" id="IPR000352">
    <property type="entry name" value="Pep_chain_release_fac_I"/>
</dbReference>
<reference evidence="3 4" key="1">
    <citation type="journal article" date="2009" name="Nature">
        <title>Evolution of pathogenicity and sexual reproduction in eight Candida genomes.</title>
        <authorList>
            <person name="Butler G."/>
            <person name="Rasmussen M.D."/>
            <person name="Lin M.F."/>
            <person name="Santos M.A."/>
            <person name="Sakthikumar S."/>
            <person name="Munro C.A."/>
            <person name="Rheinbay E."/>
            <person name="Grabherr M."/>
            <person name="Forche A."/>
            <person name="Reedy J.L."/>
            <person name="Agrafioti I."/>
            <person name="Arnaud M.B."/>
            <person name="Bates S."/>
            <person name="Brown A.J."/>
            <person name="Brunke S."/>
            <person name="Costanzo M.C."/>
            <person name="Fitzpatrick D.A."/>
            <person name="de Groot P.W."/>
            <person name="Harris D."/>
            <person name="Hoyer L.L."/>
            <person name="Hube B."/>
            <person name="Klis F.M."/>
            <person name="Kodira C."/>
            <person name="Lennard N."/>
            <person name="Logue M.E."/>
            <person name="Martin R."/>
            <person name="Neiman A.M."/>
            <person name="Nikolaou E."/>
            <person name="Quail M.A."/>
            <person name="Quinn J."/>
            <person name="Santos M.C."/>
            <person name="Schmitzberger F.F."/>
            <person name="Sherlock G."/>
            <person name="Shah P."/>
            <person name="Silverstein K.A."/>
            <person name="Skrzypek M.S."/>
            <person name="Soll D."/>
            <person name="Staggs R."/>
            <person name="Stansfield I."/>
            <person name="Stumpf M.P."/>
            <person name="Sudbery P.E."/>
            <person name="Srikantha T."/>
            <person name="Zeng Q."/>
            <person name="Berman J."/>
            <person name="Berriman M."/>
            <person name="Heitman J."/>
            <person name="Gow N.A."/>
            <person name="Lorenz M.C."/>
            <person name="Birren B.W."/>
            <person name="Kellis M."/>
            <person name="Cuomo C.A."/>
        </authorList>
    </citation>
    <scope>NUCLEOTIDE SEQUENCE [LARGE SCALE GENOMIC DNA]</scope>
    <source>
        <strain evidence="4">ATCC 11503 / BCRC 21390 / CBS 2605 / JCM 1781 / NBRC 1676 / NRRL YB-4239</strain>
    </source>
</reference>
<name>A5DWK8_LODEL</name>
<dbReference type="OMA" id="GGQNVNC"/>
<dbReference type="PANTHER" id="PTHR11075">
    <property type="entry name" value="PEPTIDE CHAIN RELEASE FACTOR"/>
    <property type="match status" value="1"/>
</dbReference>
<keyword evidence="4" id="KW-1185">Reference proteome</keyword>
<dbReference type="GO" id="GO:0004045">
    <property type="term" value="F:peptidyl-tRNA hydrolase activity"/>
    <property type="evidence" value="ECO:0007669"/>
    <property type="project" value="TreeGrafter"/>
</dbReference>
<proteinExistence type="predicted"/>
<dbReference type="FunCoup" id="A5DWK8">
    <property type="interactions" value="246"/>
</dbReference>
<evidence type="ECO:0000313" key="4">
    <source>
        <dbReference type="Proteomes" id="UP000001996"/>
    </source>
</evidence>
<feature type="compositionally biased region" description="Basic and acidic residues" evidence="1">
    <location>
        <begin position="200"/>
        <end position="211"/>
    </location>
</feature>
<dbReference type="Proteomes" id="UP000001996">
    <property type="component" value="Unassembled WGS sequence"/>
</dbReference>
<dbReference type="eggNOG" id="KOG3429">
    <property type="taxonomic scope" value="Eukaryota"/>
</dbReference>
<feature type="domain" description="Prokaryotic-type class I peptide chain release factors" evidence="2">
    <location>
        <begin position="69"/>
        <end position="205"/>
    </location>
</feature>
<dbReference type="InParanoid" id="A5DWK8"/>
<dbReference type="HOGENOM" id="CLU_089470_0_1_1"/>
<dbReference type="InterPro" id="IPR052104">
    <property type="entry name" value="Mito_Release_Factor_mL62"/>
</dbReference>
<dbReference type="KEGG" id="lel:PVL30_001720"/>
<dbReference type="PANTHER" id="PTHR11075:SF54">
    <property type="entry name" value="LARGE RIBOSOMAL SUBUNIT PROTEIN ML62"/>
    <property type="match status" value="1"/>
</dbReference>
<feature type="region of interest" description="Disordered" evidence="1">
    <location>
        <begin position="191"/>
        <end position="211"/>
    </location>
</feature>